<feature type="region of interest" description="Disordered" evidence="1">
    <location>
        <begin position="174"/>
        <end position="198"/>
    </location>
</feature>
<comment type="caution">
    <text evidence="3">The sequence shown here is derived from an EMBL/GenBank/DDBJ whole genome shotgun (WGS) entry which is preliminary data.</text>
</comment>
<sequence>MSSRSTNYRVDEDILLCQLFLDISQDPITGINQTKSRLWNRVTQLYNETKDASMEERSFRSLETRFKMIELGVRRLIQCIKKVELFNPSGASQQDILQRAKLMFVEDIKFKAGFKFDHVWNMLKNFEKFLDSDTTRRQVCGKHPSDYSSSDNQIPDCNTPESPGFPPFSMNLNDDNDNIGGSSYDRPTGVKKAKLKKKVGEQREKESKIFSEEIKEMLKKAEEERLQLIELQQQQIHFKQIRAQMKQRNIEIAREDRILEKDLSSIADPTVKTHDLIRSSHKFTTNEHCWDARVAPESRECLLDISASRDLVELVNCWVDTKVIKKGFDGVAYAA</sequence>
<evidence type="ECO:0000256" key="1">
    <source>
        <dbReference type="SAM" id="MobiDB-lite"/>
    </source>
</evidence>
<organism evidence="3 4">
    <name type="scientific">Buddleja alternifolia</name>
    <dbReference type="NCBI Taxonomy" id="168488"/>
    <lineage>
        <taxon>Eukaryota</taxon>
        <taxon>Viridiplantae</taxon>
        <taxon>Streptophyta</taxon>
        <taxon>Embryophyta</taxon>
        <taxon>Tracheophyta</taxon>
        <taxon>Spermatophyta</taxon>
        <taxon>Magnoliopsida</taxon>
        <taxon>eudicotyledons</taxon>
        <taxon>Gunneridae</taxon>
        <taxon>Pentapetalae</taxon>
        <taxon>asterids</taxon>
        <taxon>lamiids</taxon>
        <taxon>Lamiales</taxon>
        <taxon>Scrophulariaceae</taxon>
        <taxon>Buddlejeae</taxon>
        <taxon>Buddleja</taxon>
    </lineage>
</organism>
<dbReference type="EMBL" id="WHWC01000014">
    <property type="protein sequence ID" value="KAG8370005.1"/>
    <property type="molecule type" value="Genomic_DNA"/>
</dbReference>
<evidence type="ECO:0000313" key="4">
    <source>
        <dbReference type="Proteomes" id="UP000826271"/>
    </source>
</evidence>
<dbReference type="InterPro" id="IPR029466">
    <property type="entry name" value="NAM-associated_C"/>
</dbReference>
<dbReference type="Pfam" id="PF14303">
    <property type="entry name" value="NAM-associated"/>
    <property type="match status" value="1"/>
</dbReference>
<dbReference type="AlphaFoldDB" id="A0AAV6WSQ1"/>
<keyword evidence="4" id="KW-1185">Reference proteome</keyword>
<name>A0AAV6WSQ1_9LAMI</name>
<accession>A0AAV6WSQ1</accession>
<proteinExistence type="predicted"/>
<reference evidence="3" key="1">
    <citation type="submission" date="2019-10" db="EMBL/GenBank/DDBJ databases">
        <authorList>
            <person name="Zhang R."/>
            <person name="Pan Y."/>
            <person name="Wang J."/>
            <person name="Ma R."/>
            <person name="Yu S."/>
        </authorList>
    </citation>
    <scope>NUCLEOTIDE SEQUENCE</scope>
    <source>
        <strain evidence="3">LA-IB0</strain>
        <tissue evidence="3">Leaf</tissue>
    </source>
</reference>
<dbReference type="PANTHER" id="PTHR45125:SF3">
    <property type="entry name" value="NO-APICAL-MERISTEM-ASSOCIATED CARBOXY-TERMINAL DOMAIN PROTEIN"/>
    <property type="match status" value="1"/>
</dbReference>
<dbReference type="Proteomes" id="UP000826271">
    <property type="component" value="Unassembled WGS sequence"/>
</dbReference>
<feature type="domain" description="No apical meristem-associated C-terminal" evidence="2">
    <location>
        <begin position="114"/>
        <end position="270"/>
    </location>
</feature>
<protein>
    <recommendedName>
        <fullName evidence="2">No apical meristem-associated C-terminal domain-containing protein</fullName>
    </recommendedName>
</protein>
<evidence type="ECO:0000313" key="3">
    <source>
        <dbReference type="EMBL" id="KAG8370005.1"/>
    </source>
</evidence>
<gene>
    <name evidence="3" type="ORF">BUALT_Bualt14G0072600</name>
</gene>
<evidence type="ECO:0000259" key="2">
    <source>
        <dbReference type="Pfam" id="PF14303"/>
    </source>
</evidence>
<dbReference type="PANTHER" id="PTHR45125">
    <property type="entry name" value="F21J9.4-RELATED"/>
    <property type="match status" value="1"/>
</dbReference>